<organism evidence="5 6">
    <name type="scientific">Siphonobacter curvatus</name>
    <dbReference type="NCBI Taxonomy" id="2094562"/>
    <lineage>
        <taxon>Bacteria</taxon>
        <taxon>Pseudomonadati</taxon>
        <taxon>Bacteroidota</taxon>
        <taxon>Cytophagia</taxon>
        <taxon>Cytophagales</taxon>
        <taxon>Cytophagaceae</taxon>
        <taxon>Siphonobacter</taxon>
    </lineage>
</organism>
<evidence type="ECO:0000256" key="3">
    <source>
        <dbReference type="ARBA" id="ARBA00022840"/>
    </source>
</evidence>
<dbReference type="GO" id="GO:0016887">
    <property type="term" value="F:ATP hydrolysis activity"/>
    <property type="evidence" value="ECO:0007669"/>
    <property type="project" value="InterPro"/>
</dbReference>
<evidence type="ECO:0000256" key="2">
    <source>
        <dbReference type="ARBA" id="ARBA00022741"/>
    </source>
</evidence>
<feature type="domain" description="ABC transporter" evidence="4">
    <location>
        <begin position="3"/>
        <end position="205"/>
    </location>
</feature>
<evidence type="ECO:0000313" key="5">
    <source>
        <dbReference type="EMBL" id="PQA58335.1"/>
    </source>
</evidence>
<dbReference type="InterPro" id="IPR027417">
    <property type="entry name" value="P-loop_NTPase"/>
</dbReference>
<dbReference type="AlphaFoldDB" id="A0A2S7IKY1"/>
<evidence type="ECO:0000259" key="4">
    <source>
        <dbReference type="PROSITE" id="PS50893"/>
    </source>
</evidence>
<dbReference type="RefSeq" id="WP_104709560.1">
    <property type="nucleotide sequence ID" value="NZ_PTRA01000001.1"/>
</dbReference>
<dbReference type="PROSITE" id="PS50893">
    <property type="entry name" value="ABC_TRANSPORTER_2"/>
    <property type="match status" value="1"/>
</dbReference>
<comment type="caution">
    <text evidence="5">The sequence shown here is derived from an EMBL/GenBank/DDBJ whole genome shotgun (WGS) entry which is preliminary data.</text>
</comment>
<dbReference type="Proteomes" id="UP000239590">
    <property type="component" value="Unassembled WGS sequence"/>
</dbReference>
<dbReference type="PANTHER" id="PTHR42939">
    <property type="entry name" value="ABC TRANSPORTER ATP-BINDING PROTEIN ALBC-RELATED"/>
    <property type="match status" value="1"/>
</dbReference>
<evidence type="ECO:0000256" key="1">
    <source>
        <dbReference type="ARBA" id="ARBA00022448"/>
    </source>
</evidence>
<dbReference type="InterPro" id="IPR003439">
    <property type="entry name" value="ABC_transporter-like_ATP-bd"/>
</dbReference>
<dbReference type="Pfam" id="PF00005">
    <property type="entry name" value="ABC_tran"/>
    <property type="match status" value="1"/>
</dbReference>
<dbReference type="InterPro" id="IPR051782">
    <property type="entry name" value="ABC_Transporter_VariousFunc"/>
</dbReference>
<proteinExistence type="predicted"/>
<gene>
    <name evidence="5" type="ORF">C5O19_01270</name>
</gene>
<dbReference type="SMART" id="SM00382">
    <property type="entry name" value="AAA"/>
    <property type="match status" value="1"/>
</dbReference>
<accession>A0A2S7IKY1</accession>
<reference evidence="6" key="1">
    <citation type="submission" date="2018-02" db="EMBL/GenBank/DDBJ databases">
        <title>Genome sequencing of Solimonas sp. HR-BB.</title>
        <authorList>
            <person name="Lee Y."/>
            <person name="Jeon C.O."/>
        </authorList>
    </citation>
    <scope>NUCLEOTIDE SEQUENCE [LARGE SCALE GENOMIC DNA]</scope>
    <source>
        <strain evidence="6">HR-U</strain>
    </source>
</reference>
<dbReference type="PANTHER" id="PTHR42939:SF1">
    <property type="entry name" value="ABC TRANSPORTER ATP-BINDING PROTEIN ALBC-RELATED"/>
    <property type="match status" value="1"/>
</dbReference>
<dbReference type="OrthoDB" id="9808363at2"/>
<dbReference type="Gene3D" id="3.40.50.300">
    <property type="entry name" value="P-loop containing nucleotide triphosphate hydrolases"/>
    <property type="match status" value="1"/>
</dbReference>
<sequence>MQIILEQLGKRFIREWIFRRLSLELATGDRLAITGPNGSGKSTLLQVLTGAMPASEGKIQYFEGSNEIPADHFFRQVSIAAPYLELIEEFTLTELVDFHQKFKPFKQNLSTPAFIERLDLKASRDKFIRNFSSGMKQRLKLGLAFYSNVPLVILDEPTSNLDTRNSDWYFEEVQKLDADQTLIIASNVPAEYQFCEKVIDIQAYK</sequence>
<dbReference type="InterPro" id="IPR017871">
    <property type="entry name" value="ABC_transporter-like_CS"/>
</dbReference>
<keyword evidence="2" id="KW-0547">Nucleotide-binding</keyword>
<evidence type="ECO:0000313" key="6">
    <source>
        <dbReference type="Proteomes" id="UP000239590"/>
    </source>
</evidence>
<dbReference type="GO" id="GO:0005524">
    <property type="term" value="F:ATP binding"/>
    <property type="evidence" value="ECO:0007669"/>
    <property type="project" value="UniProtKB-KW"/>
</dbReference>
<dbReference type="EMBL" id="PTRA01000001">
    <property type="protein sequence ID" value="PQA58335.1"/>
    <property type="molecule type" value="Genomic_DNA"/>
</dbReference>
<keyword evidence="3 5" id="KW-0067">ATP-binding</keyword>
<dbReference type="SUPFAM" id="SSF52540">
    <property type="entry name" value="P-loop containing nucleoside triphosphate hydrolases"/>
    <property type="match status" value="1"/>
</dbReference>
<name>A0A2S7IKY1_9BACT</name>
<protein>
    <submittedName>
        <fullName evidence="5">ABC transporter ATP-binding protein</fullName>
    </submittedName>
</protein>
<dbReference type="InterPro" id="IPR003593">
    <property type="entry name" value="AAA+_ATPase"/>
</dbReference>
<keyword evidence="1" id="KW-0813">Transport</keyword>
<dbReference type="PROSITE" id="PS00211">
    <property type="entry name" value="ABC_TRANSPORTER_1"/>
    <property type="match status" value="1"/>
</dbReference>
<keyword evidence="6" id="KW-1185">Reference proteome</keyword>